<evidence type="ECO:0000313" key="1">
    <source>
        <dbReference type="EMBL" id="SFN09223.1"/>
    </source>
</evidence>
<proteinExistence type="predicted"/>
<organism evidence="1 2">
    <name type="scientific">Chryseobacterium oleae</name>
    <dbReference type="NCBI Taxonomy" id="491207"/>
    <lineage>
        <taxon>Bacteria</taxon>
        <taxon>Pseudomonadati</taxon>
        <taxon>Bacteroidota</taxon>
        <taxon>Flavobacteriia</taxon>
        <taxon>Flavobacteriales</taxon>
        <taxon>Weeksellaceae</taxon>
        <taxon>Chryseobacterium group</taxon>
        <taxon>Chryseobacterium</taxon>
    </lineage>
</organism>
<protein>
    <submittedName>
        <fullName evidence="1">Uncharacterized protein</fullName>
    </submittedName>
</protein>
<dbReference type="EMBL" id="FOVD01000001">
    <property type="protein sequence ID" value="SFN09223.1"/>
    <property type="molecule type" value="Genomic_DNA"/>
</dbReference>
<dbReference type="OrthoDB" id="954422at2"/>
<reference evidence="2" key="1">
    <citation type="submission" date="2016-10" db="EMBL/GenBank/DDBJ databases">
        <authorList>
            <person name="Varghese N."/>
            <person name="Submissions S."/>
        </authorList>
    </citation>
    <scope>NUCLEOTIDE SEQUENCE [LARGE SCALE GENOMIC DNA]</scope>
    <source>
        <strain evidence="2">DSM 25575</strain>
    </source>
</reference>
<gene>
    <name evidence="1" type="ORF">SAMN05421594_0966</name>
</gene>
<sequence>MPQYIDSYYLVNKRDSGLVYKFLDEFLPQNKELSEDYPIPQYGNKVEGTFDNVKDLLTYLDQNPGVDYIIYWQNLAETSELKQFTLRYTDDRKMIFGASIYGNKVDSRESLLMYYRIKRYLNPDYACITGEEPPPGNSEEFIRFCENRYVPVISV</sequence>
<keyword evidence="2" id="KW-1185">Reference proteome</keyword>
<accession>A0A1I4W723</accession>
<name>A0A1I4W723_CHROL</name>
<dbReference type="Proteomes" id="UP000198769">
    <property type="component" value="Unassembled WGS sequence"/>
</dbReference>
<evidence type="ECO:0000313" key="2">
    <source>
        <dbReference type="Proteomes" id="UP000198769"/>
    </source>
</evidence>
<dbReference type="AlphaFoldDB" id="A0A1I4W723"/>
<dbReference type="RefSeq" id="WP_090023411.1">
    <property type="nucleotide sequence ID" value="NZ_FOVD01000001.1"/>
</dbReference>